<dbReference type="InterPro" id="IPR000194">
    <property type="entry name" value="ATPase_F1/V1/A1_a/bsu_nucl-bd"/>
</dbReference>
<comment type="similarity">
    <text evidence="9 11">Belongs to the Rho family.</text>
</comment>
<dbReference type="SUPFAM" id="SSF52540">
    <property type="entry name" value="P-loop containing nucleoside triphosphate hydrolases"/>
    <property type="match status" value="1"/>
</dbReference>
<dbReference type="InterPro" id="IPR011129">
    <property type="entry name" value="CSD"/>
</dbReference>
<dbReference type="GO" id="GO:0003723">
    <property type="term" value="F:RNA binding"/>
    <property type="evidence" value="ECO:0007669"/>
    <property type="project" value="UniProtKB-UniRule"/>
</dbReference>
<name>A0A3M8A438_9MICO</name>
<evidence type="ECO:0000256" key="3">
    <source>
        <dbReference type="ARBA" id="ARBA00022801"/>
    </source>
</evidence>
<evidence type="ECO:0000256" key="5">
    <source>
        <dbReference type="ARBA" id="ARBA00022840"/>
    </source>
</evidence>
<dbReference type="SMART" id="SM00959">
    <property type="entry name" value="Rho_N"/>
    <property type="match status" value="1"/>
</dbReference>
<feature type="binding site" evidence="9">
    <location>
        <begin position="465"/>
        <end position="470"/>
    </location>
    <ligand>
        <name>ATP</name>
        <dbReference type="ChEBI" id="CHEBI:30616"/>
    </ligand>
</feature>
<feature type="region of interest" description="Disordered" evidence="12">
    <location>
        <begin position="78"/>
        <end position="153"/>
    </location>
</feature>
<dbReference type="Pfam" id="PF07498">
    <property type="entry name" value="Rho_N"/>
    <property type="match status" value="1"/>
</dbReference>
<comment type="function">
    <text evidence="9">Facilitates transcription termination by a mechanism that involves Rho binding to the nascent RNA, activation of Rho's RNA-dependent ATPase activity, and release of the mRNA from the DNA template.</text>
</comment>
<feature type="compositionally biased region" description="Low complexity" evidence="12">
    <location>
        <begin position="288"/>
        <end position="299"/>
    </location>
</feature>
<dbReference type="GO" id="GO:0016787">
    <property type="term" value="F:hydrolase activity"/>
    <property type="evidence" value="ECO:0007669"/>
    <property type="project" value="UniProtKB-KW"/>
</dbReference>
<dbReference type="InterPro" id="IPR004665">
    <property type="entry name" value="Term_rho"/>
</dbReference>
<keyword evidence="5 9" id="KW-0067">ATP-binding</keyword>
<dbReference type="InterPro" id="IPR041703">
    <property type="entry name" value="Rho_factor_ATP-bd"/>
</dbReference>
<accession>A0A3M8A438</accession>
<dbReference type="AlphaFoldDB" id="A0A3M8A438"/>
<evidence type="ECO:0000313" key="14">
    <source>
        <dbReference type="EMBL" id="RNB45741.1"/>
    </source>
</evidence>
<dbReference type="Pfam" id="PF00006">
    <property type="entry name" value="ATP-synt_ab"/>
    <property type="match status" value="1"/>
</dbReference>
<dbReference type="NCBIfam" id="NF006886">
    <property type="entry name" value="PRK09376.1"/>
    <property type="match status" value="1"/>
</dbReference>
<feature type="compositionally biased region" description="Low complexity" evidence="12">
    <location>
        <begin position="135"/>
        <end position="151"/>
    </location>
</feature>
<comment type="caution">
    <text evidence="14">The sequence shown here is derived from an EMBL/GenBank/DDBJ whole genome shotgun (WGS) entry which is preliminary data.</text>
</comment>
<feature type="compositionally biased region" description="Basic and acidic residues" evidence="12">
    <location>
        <begin position="217"/>
        <end position="279"/>
    </location>
</feature>
<dbReference type="PROSITE" id="PS51856">
    <property type="entry name" value="RHO_RNA_BD"/>
    <property type="match status" value="1"/>
</dbReference>
<dbReference type="GO" id="GO:0005524">
    <property type="term" value="F:ATP binding"/>
    <property type="evidence" value="ECO:0007669"/>
    <property type="project" value="UniProtKB-UniRule"/>
</dbReference>
<dbReference type="Gene3D" id="3.40.50.300">
    <property type="entry name" value="P-loop containing nucleotide triphosphate hydrolases"/>
    <property type="match status" value="1"/>
</dbReference>
<keyword evidence="8 9" id="KW-0804">Transcription</keyword>
<dbReference type="InterPro" id="IPR011112">
    <property type="entry name" value="Rho-like_N"/>
</dbReference>
<comment type="caution">
    <text evidence="9">Lacks conserved residue(s) required for the propagation of feature annotation.</text>
</comment>
<evidence type="ECO:0000256" key="2">
    <source>
        <dbReference type="ARBA" id="ARBA00022741"/>
    </source>
</evidence>
<dbReference type="GO" id="GO:0006353">
    <property type="term" value="P:DNA-templated transcription termination"/>
    <property type="evidence" value="ECO:0007669"/>
    <property type="project" value="UniProtKB-UniRule"/>
</dbReference>
<dbReference type="SMART" id="SM00357">
    <property type="entry name" value="CSP"/>
    <property type="match status" value="1"/>
</dbReference>
<keyword evidence="15" id="KW-1185">Reference proteome</keyword>
<evidence type="ECO:0000256" key="11">
    <source>
        <dbReference type="PROSITE-ProRule" id="PRU01203"/>
    </source>
</evidence>
<feature type="region of interest" description="Disordered" evidence="12">
    <location>
        <begin position="179"/>
        <end position="323"/>
    </location>
</feature>
<evidence type="ECO:0000256" key="10">
    <source>
        <dbReference type="NCBIfam" id="TIGR00767"/>
    </source>
</evidence>
<dbReference type="InterPro" id="IPR027417">
    <property type="entry name" value="P-loop_NTPase"/>
</dbReference>
<dbReference type="PANTHER" id="PTHR46425:SF1">
    <property type="entry name" value="TRANSCRIPTION TERMINATION FACTOR RHO"/>
    <property type="match status" value="1"/>
</dbReference>
<evidence type="ECO:0000259" key="13">
    <source>
        <dbReference type="PROSITE" id="PS51856"/>
    </source>
</evidence>
<evidence type="ECO:0000256" key="7">
    <source>
        <dbReference type="ARBA" id="ARBA00023015"/>
    </source>
</evidence>
<dbReference type="PANTHER" id="PTHR46425">
    <property type="entry name" value="TRANSCRIPTION TERMINATION FACTOR RHO"/>
    <property type="match status" value="1"/>
</dbReference>
<dbReference type="InterPro" id="IPR011113">
    <property type="entry name" value="Rho_RNA-bd"/>
</dbReference>
<dbReference type="SUPFAM" id="SSF50249">
    <property type="entry name" value="Nucleic acid-binding proteins"/>
    <property type="match status" value="1"/>
</dbReference>
<feature type="binding site" evidence="9">
    <location>
        <begin position="453"/>
        <end position="458"/>
    </location>
    <ligand>
        <name>ATP</name>
        <dbReference type="ChEBI" id="CHEBI:30616"/>
    </ligand>
</feature>
<evidence type="ECO:0000256" key="6">
    <source>
        <dbReference type="ARBA" id="ARBA00022884"/>
    </source>
</evidence>
<evidence type="ECO:0000256" key="12">
    <source>
        <dbReference type="SAM" id="MobiDB-lite"/>
    </source>
</evidence>
<sequence length="724" mass="77799">MTIGTDHVDGVATRAQLSAMKVPELQELASSLGIPGASKRRKGELVELISAHNDGIAEVDAVVDAPVFEAAVVEADTIEAPTAGDESEATPPADVETTPSEVVETADVAEEAPAEASVAEVRAEPARRGRQPRRATSATAAAQHANAGSAGVELVPAAAGDTSDEAREAARAAVREELAAATGDAGRGTRPAEGEGEGEQSAEREPRQGRSRNRGRRGGERGDRAEAQKQGEQKQPEQGGDEARQRGDEARQRGQRADQNRRADEQVETERQGDVESGRQEQGGRGQQGQARGDQQQAEGEGGRRNRYRDRKRRGQGGATDELEPEILDDDVLIPIAGILDVLDNYAFVRTTGYLPGPSDVYVSLGQVKKYHLRKGDAVVGAIKQPRDGDGNSRQKYNALVKVDSVNGQSAEEAAARVEFQKLTPLYPQERLRMETEPTKLTQRIIDLIAPIGKGQRGLIVSPPKAGKTIVLQQIANAIAINNPEVHLMVVLVDERPEEVTDMQRTVKGEVIASTFDRPAEDHTTVAELAIERAKRLVELGHDVVVLLDSITRLGRAYNLAAPASGRILSGGVDASALYPPKRFFGAARNIENGGSLTILATALVETGSKMDEVIFEEFKGTGNSELRLSRQLADKRIFPAVDVNASSTRREEMLLSADEVKITWKLRRALAGLDPQPALEAVLGRLKETQSNAEFLLLMQKSMPVGGNGHGAAHSHGHEIDHR</sequence>
<keyword evidence="4 9" id="KW-0347">Helicase</keyword>
<feature type="domain" description="Rho RNA-BD" evidence="13">
    <location>
        <begin position="333"/>
        <end position="410"/>
    </location>
</feature>
<feature type="compositionally biased region" description="Low complexity" evidence="12">
    <location>
        <begin position="179"/>
        <end position="191"/>
    </location>
</feature>
<evidence type="ECO:0000256" key="8">
    <source>
        <dbReference type="ARBA" id="ARBA00023163"/>
    </source>
</evidence>
<dbReference type="InterPro" id="IPR012340">
    <property type="entry name" value="NA-bd_OB-fold"/>
</dbReference>
<evidence type="ECO:0000256" key="9">
    <source>
        <dbReference type="HAMAP-Rule" id="MF_01884"/>
    </source>
</evidence>
<dbReference type="GO" id="GO:0008186">
    <property type="term" value="F:ATP-dependent activity, acting on RNA"/>
    <property type="evidence" value="ECO:0007669"/>
    <property type="project" value="UniProtKB-UniRule"/>
</dbReference>
<dbReference type="CDD" id="cd01128">
    <property type="entry name" value="rho_factor_C"/>
    <property type="match status" value="1"/>
</dbReference>
<dbReference type="NCBIfam" id="TIGR00767">
    <property type="entry name" value="rho"/>
    <property type="match status" value="1"/>
</dbReference>
<proteinExistence type="inferred from homology"/>
<dbReference type="OrthoDB" id="9805197at2"/>
<reference evidence="14 15" key="1">
    <citation type="submission" date="2018-10" db="EMBL/GenBank/DDBJ databases">
        <title>Isolation, diversity and antibacterial activity of antinobacteria from the wheat rhizosphere soil.</title>
        <authorList>
            <person name="Sun T."/>
        </authorList>
    </citation>
    <scope>NUCLEOTIDE SEQUENCE [LARGE SCALE GENOMIC DNA]</scope>
    <source>
        <strain evidence="14 15">SJ-23</strain>
    </source>
</reference>
<keyword evidence="1 9" id="KW-0806">Transcription termination</keyword>
<comment type="subunit">
    <text evidence="9">Homohexamer. The homohexamer assembles into an open ring structure.</text>
</comment>
<keyword evidence="7 9" id="KW-0805">Transcription regulation</keyword>
<feature type="binding site" evidence="9">
    <location>
        <position position="496"/>
    </location>
    <ligand>
        <name>ATP</name>
        <dbReference type="ChEBI" id="CHEBI:30616"/>
    </ligand>
</feature>
<gene>
    <name evidence="9" type="primary">rho</name>
    <name evidence="14" type="ORF">EDM22_15365</name>
</gene>
<keyword evidence="6 9" id="KW-0694">RNA-binding</keyword>
<protein>
    <recommendedName>
        <fullName evidence="9 10">Transcription termination factor Rho</fullName>
        <ecNumber evidence="9 10">3.6.4.-</ecNumber>
    </recommendedName>
    <alternativeName>
        <fullName evidence="9">ATP-dependent helicase Rho</fullName>
    </alternativeName>
</protein>
<dbReference type="Gene3D" id="2.40.50.140">
    <property type="entry name" value="Nucleic acid-binding proteins"/>
    <property type="match status" value="1"/>
</dbReference>
<keyword evidence="2 9" id="KW-0547">Nucleotide-binding</keyword>
<evidence type="ECO:0000313" key="15">
    <source>
        <dbReference type="Proteomes" id="UP000275048"/>
    </source>
</evidence>
<dbReference type="GO" id="GO:0004386">
    <property type="term" value="F:helicase activity"/>
    <property type="evidence" value="ECO:0007669"/>
    <property type="project" value="UniProtKB-UniRule"/>
</dbReference>
<dbReference type="Proteomes" id="UP000275048">
    <property type="component" value="Unassembled WGS sequence"/>
</dbReference>
<dbReference type="Pfam" id="PF07497">
    <property type="entry name" value="Rho_RNA_bind"/>
    <property type="match status" value="1"/>
</dbReference>
<dbReference type="InterPro" id="IPR003593">
    <property type="entry name" value="AAA+_ATPase"/>
</dbReference>
<keyword evidence="3 9" id="KW-0378">Hydrolase</keyword>
<dbReference type="EMBL" id="RHHB01000042">
    <property type="protein sequence ID" value="RNB45741.1"/>
    <property type="molecule type" value="Genomic_DNA"/>
</dbReference>
<dbReference type="HAMAP" id="MF_01884">
    <property type="entry name" value="Rho"/>
    <property type="match status" value="1"/>
</dbReference>
<feature type="compositionally biased region" description="Basic residues" evidence="12">
    <location>
        <begin position="305"/>
        <end position="315"/>
    </location>
</feature>
<organism evidence="14 15">
    <name type="scientific">Agromyces tardus</name>
    <dbReference type="NCBI Taxonomy" id="2583849"/>
    <lineage>
        <taxon>Bacteria</taxon>
        <taxon>Bacillati</taxon>
        <taxon>Actinomycetota</taxon>
        <taxon>Actinomycetes</taxon>
        <taxon>Micrococcales</taxon>
        <taxon>Microbacteriaceae</taxon>
        <taxon>Agromyces</taxon>
    </lineage>
</organism>
<evidence type="ECO:0000256" key="1">
    <source>
        <dbReference type="ARBA" id="ARBA00022472"/>
    </source>
</evidence>
<dbReference type="EC" id="3.6.4.-" evidence="9 10"/>
<dbReference type="SMART" id="SM00382">
    <property type="entry name" value="AAA"/>
    <property type="match status" value="1"/>
</dbReference>
<evidence type="ECO:0000256" key="4">
    <source>
        <dbReference type="ARBA" id="ARBA00022806"/>
    </source>
</evidence>